<organism evidence="2 3">
    <name type="scientific">Corynascus novoguineensis</name>
    <dbReference type="NCBI Taxonomy" id="1126955"/>
    <lineage>
        <taxon>Eukaryota</taxon>
        <taxon>Fungi</taxon>
        <taxon>Dikarya</taxon>
        <taxon>Ascomycota</taxon>
        <taxon>Pezizomycotina</taxon>
        <taxon>Sordariomycetes</taxon>
        <taxon>Sordariomycetidae</taxon>
        <taxon>Sordariales</taxon>
        <taxon>Chaetomiaceae</taxon>
        <taxon>Corynascus</taxon>
    </lineage>
</organism>
<evidence type="ECO:0000313" key="2">
    <source>
        <dbReference type="EMBL" id="KAK4244936.1"/>
    </source>
</evidence>
<name>A0AAN7HCP9_9PEZI</name>
<sequence length="54" mass="5640">MKFTAVVLALTTAVAALPTTDTNTNADGSVSIRAIKKWQAKGGCKADWAGRCKT</sequence>
<dbReference type="Proteomes" id="UP001303647">
    <property type="component" value="Unassembled WGS sequence"/>
</dbReference>
<reference evidence="2" key="1">
    <citation type="journal article" date="2023" name="Mol. Phylogenet. Evol.">
        <title>Genome-scale phylogeny and comparative genomics of the fungal order Sordariales.</title>
        <authorList>
            <person name="Hensen N."/>
            <person name="Bonometti L."/>
            <person name="Westerberg I."/>
            <person name="Brannstrom I.O."/>
            <person name="Guillou S."/>
            <person name="Cros-Aarteil S."/>
            <person name="Calhoun S."/>
            <person name="Haridas S."/>
            <person name="Kuo A."/>
            <person name="Mondo S."/>
            <person name="Pangilinan J."/>
            <person name="Riley R."/>
            <person name="LaButti K."/>
            <person name="Andreopoulos B."/>
            <person name="Lipzen A."/>
            <person name="Chen C."/>
            <person name="Yan M."/>
            <person name="Daum C."/>
            <person name="Ng V."/>
            <person name="Clum A."/>
            <person name="Steindorff A."/>
            <person name="Ohm R.A."/>
            <person name="Martin F."/>
            <person name="Silar P."/>
            <person name="Natvig D.O."/>
            <person name="Lalanne C."/>
            <person name="Gautier V."/>
            <person name="Ament-Velasquez S.L."/>
            <person name="Kruys A."/>
            <person name="Hutchinson M.I."/>
            <person name="Powell A.J."/>
            <person name="Barry K."/>
            <person name="Miller A.N."/>
            <person name="Grigoriev I.V."/>
            <person name="Debuchy R."/>
            <person name="Gladieux P."/>
            <person name="Hiltunen Thoren M."/>
            <person name="Johannesson H."/>
        </authorList>
    </citation>
    <scope>NUCLEOTIDE SEQUENCE</scope>
    <source>
        <strain evidence="2">CBS 359.72</strain>
    </source>
</reference>
<keyword evidence="3" id="KW-1185">Reference proteome</keyword>
<dbReference type="AlphaFoldDB" id="A0AAN7HCP9"/>
<accession>A0AAN7HCP9</accession>
<gene>
    <name evidence="2" type="ORF">C7999DRAFT_34702</name>
</gene>
<reference evidence="2" key="2">
    <citation type="submission" date="2023-05" db="EMBL/GenBank/DDBJ databases">
        <authorList>
            <consortium name="Lawrence Berkeley National Laboratory"/>
            <person name="Steindorff A."/>
            <person name="Hensen N."/>
            <person name="Bonometti L."/>
            <person name="Westerberg I."/>
            <person name="Brannstrom I.O."/>
            <person name="Guillou S."/>
            <person name="Cros-Aarteil S."/>
            <person name="Calhoun S."/>
            <person name="Haridas S."/>
            <person name="Kuo A."/>
            <person name="Mondo S."/>
            <person name="Pangilinan J."/>
            <person name="Riley R."/>
            <person name="Labutti K."/>
            <person name="Andreopoulos B."/>
            <person name="Lipzen A."/>
            <person name="Chen C."/>
            <person name="Yanf M."/>
            <person name="Daum C."/>
            <person name="Ng V."/>
            <person name="Clum A."/>
            <person name="Ohm R."/>
            <person name="Martin F."/>
            <person name="Silar P."/>
            <person name="Natvig D."/>
            <person name="Lalanne C."/>
            <person name="Gautier V."/>
            <person name="Ament-Velasquez S.L."/>
            <person name="Kruys A."/>
            <person name="Hutchinson M.I."/>
            <person name="Powell A.J."/>
            <person name="Barry K."/>
            <person name="Miller A.N."/>
            <person name="Grigoriev I.V."/>
            <person name="Debuchy R."/>
            <person name="Gladieux P."/>
            <person name="Thoren M.H."/>
            <person name="Johannesson H."/>
        </authorList>
    </citation>
    <scope>NUCLEOTIDE SEQUENCE</scope>
    <source>
        <strain evidence="2">CBS 359.72</strain>
    </source>
</reference>
<dbReference type="EMBL" id="MU857718">
    <property type="protein sequence ID" value="KAK4244936.1"/>
    <property type="molecule type" value="Genomic_DNA"/>
</dbReference>
<proteinExistence type="predicted"/>
<keyword evidence="1" id="KW-0732">Signal</keyword>
<evidence type="ECO:0000256" key="1">
    <source>
        <dbReference type="SAM" id="SignalP"/>
    </source>
</evidence>
<evidence type="ECO:0000313" key="3">
    <source>
        <dbReference type="Proteomes" id="UP001303647"/>
    </source>
</evidence>
<feature type="chain" id="PRO_5043011104" evidence="1">
    <location>
        <begin position="17"/>
        <end position="54"/>
    </location>
</feature>
<protein>
    <submittedName>
        <fullName evidence="2">Uncharacterized protein</fullName>
    </submittedName>
</protein>
<comment type="caution">
    <text evidence="2">The sequence shown here is derived from an EMBL/GenBank/DDBJ whole genome shotgun (WGS) entry which is preliminary data.</text>
</comment>
<feature type="signal peptide" evidence="1">
    <location>
        <begin position="1"/>
        <end position="16"/>
    </location>
</feature>